<evidence type="ECO:0000313" key="3">
    <source>
        <dbReference type="Proteomes" id="UP000523955"/>
    </source>
</evidence>
<evidence type="ECO:0000313" key="2">
    <source>
        <dbReference type="EMBL" id="MBB6626382.1"/>
    </source>
</evidence>
<dbReference type="PROSITE" id="PS51257">
    <property type="entry name" value="PROKAR_LIPOPROTEIN"/>
    <property type="match status" value="1"/>
</dbReference>
<keyword evidence="3" id="KW-1185">Reference proteome</keyword>
<dbReference type="EMBL" id="JACKXE010000001">
    <property type="protein sequence ID" value="MBB6626382.1"/>
    <property type="molecule type" value="Genomic_DNA"/>
</dbReference>
<dbReference type="Proteomes" id="UP000523955">
    <property type="component" value="Unassembled WGS sequence"/>
</dbReference>
<name>A0A7X0V9W0_9ACTN</name>
<feature type="region of interest" description="Disordered" evidence="1">
    <location>
        <begin position="27"/>
        <end position="54"/>
    </location>
</feature>
<protein>
    <submittedName>
        <fullName evidence="2">Uncharacterized protein</fullName>
    </submittedName>
</protein>
<dbReference type="AlphaFoldDB" id="A0A7X0V9W0"/>
<evidence type="ECO:0000256" key="1">
    <source>
        <dbReference type="SAM" id="MobiDB-lite"/>
    </source>
</evidence>
<comment type="caution">
    <text evidence="2">The sequence shown here is derived from an EMBL/GenBank/DDBJ whole genome shotgun (WGS) entry which is preliminary data.</text>
</comment>
<proteinExistence type="predicted"/>
<gene>
    <name evidence="2" type="ORF">H5V45_03510</name>
</gene>
<dbReference type="RefSeq" id="WP_185251667.1">
    <property type="nucleotide sequence ID" value="NZ_JACKXE010000001.1"/>
</dbReference>
<sequence length="320" mass="34450">MSGWSGRLGALELGLAVTLAAAGCTSDPATRPGAMPSRSPSASPSGPASPAPGVATVAFAPPPLPRAFRDVHPCGLSYVLQEGGHDVEAGDCVGVLSEFTPRLTLVPGSVFYVRLTTDRQGRPVVPVLRPSGPAVVRVARHGAVVQYRVARVGHVQLLARGARACSETGRSAAGECPAYDLTLTHDHTRVPRPARWTMRTLQRQTDEGFLRPYTGPARPAVSRAEALRLPDDGRRYVIGRVDYRSGGGTGVLAWHPAWVIGTATYVPDFVRLEFADTFHGFDVDQPSYDRPLFHPPRPGWLRGMWLYDARTGLMLRGMTS</sequence>
<accession>A0A7X0V9W0</accession>
<feature type="compositionally biased region" description="Low complexity" evidence="1">
    <location>
        <begin position="32"/>
        <end position="53"/>
    </location>
</feature>
<reference evidence="2 3" key="1">
    <citation type="submission" date="2020-08" db="EMBL/GenBank/DDBJ databases">
        <authorList>
            <person name="Seo M.-J."/>
        </authorList>
    </citation>
    <scope>NUCLEOTIDE SEQUENCE [LARGE SCALE GENOMIC DNA]</scope>
    <source>
        <strain evidence="2 3">KIGAM211</strain>
    </source>
</reference>
<organism evidence="2 3">
    <name type="scientific">Nocardioides luti</name>
    <dbReference type="NCBI Taxonomy" id="2761101"/>
    <lineage>
        <taxon>Bacteria</taxon>
        <taxon>Bacillati</taxon>
        <taxon>Actinomycetota</taxon>
        <taxon>Actinomycetes</taxon>
        <taxon>Propionibacteriales</taxon>
        <taxon>Nocardioidaceae</taxon>
        <taxon>Nocardioides</taxon>
    </lineage>
</organism>